<proteinExistence type="predicted"/>
<accession>A0A2P2QFD4</accession>
<organism evidence="1">
    <name type="scientific">Rhizophora mucronata</name>
    <name type="common">Asiatic mangrove</name>
    <dbReference type="NCBI Taxonomy" id="61149"/>
    <lineage>
        <taxon>Eukaryota</taxon>
        <taxon>Viridiplantae</taxon>
        <taxon>Streptophyta</taxon>
        <taxon>Embryophyta</taxon>
        <taxon>Tracheophyta</taxon>
        <taxon>Spermatophyta</taxon>
        <taxon>Magnoliopsida</taxon>
        <taxon>eudicotyledons</taxon>
        <taxon>Gunneridae</taxon>
        <taxon>Pentapetalae</taxon>
        <taxon>rosids</taxon>
        <taxon>fabids</taxon>
        <taxon>Malpighiales</taxon>
        <taxon>Rhizophoraceae</taxon>
        <taxon>Rhizophora</taxon>
    </lineage>
</organism>
<dbReference type="EMBL" id="GGEC01085239">
    <property type="protein sequence ID" value="MBX65723.1"/>
    <property type="molecule type" value="Transcribed_RNA"/>
</dbReference>
<name>A0A2P2QFD4_RHIMU</name>
<reference evidence="1" key="1">
    <citation type="submission" date="2018-02" db="EMBL/GenBank/DDBJ databases">
        <title>Rhizophora mucronata_Transcriptome.</title>
        <authorList>
            <person name="Meera S.P."/>
            <person name="Sreeshan A."/>
            <person name="Augustine A."/>
        </authorList>
    </citation>
    <scope>NUCLEOTIDE SEQUENCE</scope>
    <source>
        <tissue evidence="1">Leaf</tissue>
    </source>
</reference>
<sequence>MLASFAAGRYTSSFKLLLHNFVFFMARNPFRQNPTC</sequence>
<dbReference type="AlphaFoldDB" id="A0A2P2QFD4"/>
<protein>
    <submittedName>
        <fullName evidence="1">Uncharacterized protein</fullName>
    </submittedName>
</protein>
<evidence type="ECO:0000313" key="1">
    <source>
        <dbReference type="EMBL" id="MBX65723.1"/>
    </source>
</evidence>